<feature type="region of interest" description="Disordered" evidence="1">
    <location>
        <begin position="243"/>
        <end position="366"/>
    </location>
</feature>
<dbReference type="InterPro" id="IPR001584">
    <property type="entry name" value="Integrase_cat-core"/>
</dbReference>
<evidence type="ECO:0000256" key="1">
    <source>
        <dbReference type="SAM" id="MobiDB-lite"/>
    </source>
</evidence>
<dbReference type="GO" id="GO:0015074">
    <property type="term" value="P:DNA integration"/>
    <property type="evidence" value="ECO:0007669"/>
    <property type="project" value="InterPro"/>
</dbReference>
<comment type="caution">
    <text evidence="3">The sequence shown here is derived from an EMBL/GenBank/DDBJ whole genome shotgun (WGS) entry which is preliminary data.</text>
</comment>
<dbReference type="EMBL" id="CAMXCT030005890">
    <property type="protein sequence ID" value="CAL4800808.1"/>
    <property type="molecule type" value="Genomic_DNA"/>
</dbReference>
<feature type="compositionally biased region" description="Basic residues" evidence="1">
    <location>
        <begin position="602"/>
        <end position="611"/>
    </location>
</feature>
<dbReference type="SUPFAM" id="SSF53098">
    <property type="entry name" value="Ribonuclease H-like"/>
    <property type="match status" value="1"/>
</dbReference>
<dbReference type="InterPro" id="IPR036397">
    <property type="entry name" value="RNaseH_sf"/>
</dbReference>
<reference evidence="3" key="1">
    <citation type="submission" date="2022-10" db="EMBL/GenBank/DDBJ databases">
        <authorList>
            <person name="Chen Y."/>
            <person name="Dougan E. K."/>
            <person name="Chan C."/>
            <person name="Rhodes N."/>
            <person name="Thang M."/>
        </authorList>
    </citation>
    <scope>NUCLEOTIDE SEQUENCE</scope>
</reference>
<evidence type="ECO:0000313" key="3">
    <source>
        <dbReference type="EMBL" id="CAI4013496.1"/>
    </source>
</evidence>
<protein>
    <recommendedName>
        <fullName evidence="2">Integrase catalytic domain-containing protein</fullName>
    </recommendedName>
</protein>
<dbReference type="PROSITE" id="PS50994">
    <property type="entry name" value="INTEGRASE"/>
    <property type="match status" value="1"/>
</dbReference>
<dbReference type="PANTHER" id="PTHR37984">
    <property type="entry name" value="PROTEIN CBG26694"/>
    <property type="match status" value="1"/>
</dbReference>
<proteinExistence type="predicted"/>
<dbReference type="Proteomes" id="UP001152797">
    <property type="component" value="Unassembled WGS sequence"/>
</dbReference>
<dbReference type="EMBL" id="CAMXCT010005890">
    <property type="protein sequence ID" value="CAI4013496.1"/>
    <property type="molecule type" value="Genomic_DNA"/>
</dbReference>
<feature type="compositionally biased region" description="Basic and acidic residues" evidence="1">
    <location>
        <begin position="1702"/>
        <end position="1713"/>
    </location>
</feature>
<dbReference type="PANTHER" id="PTHR37984:SF5">
    <property type="entry name" value="PROTEIN NYNRIN-LIKE"/>
    <property type="match status" value="1"/>
</dbReference>
<feature type="compositionally biased region" description="Low complexity" evidence="1">
    <location>
        <begin position="612"/>
        <end position="625"/>
    </location>
</feature>
<dbReference type="GO" id="GO:0003676">
    <property type="term" value="F:nucleic acid binding"/>
    <property type="evidence" value="ECO:0007669"/>
    <property type="project" value="InterPro"/>
</dbReference>
<feature type="compositionally biased region" description="Basic residues" evidence="1">
    <location>
        <begin position="348"/>
        <end position="357"/>
    </location>
</feature>
<reference evidence="4 5" key="2">
    <citation type="submission" date="2024-05" db="EMBL/GenBank/DDBJ databases">
        <authorList>
            <person name="Chen Y."/>
            <person name="Shah S."/>
            <person name="Dougan E. K."/>
            <person name="Thang M."/>
            <person name="Chan C."/>
        </authorList>
    </citation>
    <scope>NUCLEOTIDE SEQUENCE [LARGE SCALE GENOMIC DNA]</scope>
</reference>
<dbReference type="Gene3D" id="3.30.420.10">
    <property type="entry name" value="Ribonuclease H-like superfamily/Ribonuclease H"/>
    <property type="match status" value="1"/>
</dbReference>
<feature type="compositionally biased region" description="Low complexity" evidence="1">
    <location>
        <begin position="1688"/>
        <end position="1698"/>
    </location>
</feature>
<dbReference type="InterPro" id="IPR012337">
    <property type="entry name" value="RNaseH-like_sf"/>
</dbReference>
<feature type="compositionally biased region" description="Basic and acidic residues" evidence="1">
    <location>
        <begin position="307"/>
        <end position="316"/>
    </location>
</feature>
<accession>A0A9P1GGU7</accession>
<feature type="region of interest" description="Disordered" evidence="1">
    <location>
        <begin position="1659"/>
        <end position="1738"/>
    </location>
</feature>
<sequence>MGSSHRPDIPLPRLKLRQRWRSPWKARDETRGIVLLEVLITWALSFYNFRRWNSTRASDTCGWEYFNLNTFKKFPGLATTCICLDIELYDQFIAQFLGARALQDPLLRETQYLEVTDENMGDKDVYVKCSWDGDPATWQDYIRKVRLTFEKTRNRKRKYLGPELVSQLTGRAWTVTQEIDHRMLVQPDGARFLIEFLEQRLGKVPVPDAGTKAEELFVKMRRPSGMSMASWCHKVRETYRGLQRALKRARVEQQGSTQESPGSPGSGRTSRLPRTTPTSQRPTPTSPMESPSSRRRSSKQTVDEPEGDKTPPRADDAGPSAEAPKTPSERDSRDYGYDSPADESEVRRRMRGKGRGSRGHEDSDTDTEDILAGIKVWDDLDTGLPEVLPTELVGWLMLRRCALSSQQRLNILSSVGNSLKAEDIERGLRGAEEELQLHDREQHPKGGGKKGRPVFWMEHGGEWALLNASEEDMDDWTSHVHWIGGTQELASNYGVLSSTSSTMTSAYGGQDDGVWFQDADGGQTWWERDTDTGEYYTQDSYGVYWSWSDWETAQQHAFFTEDQQKELSEAYAAYEGKLRTFAESRNLTRDKVMNRGFYPTKGKFKGKKGKPRPTSSSSSSKGKGGAAMTADAMATVGSPNYSGCFICGSRDHEFRNCPKKSSNKAGKGGGIYMVSSMASSSMENIYAAPVEAYGQNVPGTMPSLIGHVQQPDLEGFAVLDTGATETITSLAKEKSQSSKTELKGNKDAKFDWSRTCRPDPRDPRCTGAPCFGSHDPAAPGRGSPSGANAHATWTACARCKMRLSYTPSWGAHALTRKPGALPADVEKQVDELQENAAYSLKLRDKDIGLDGAEKSCLNQLEKIKAQKAAYSKDKAYNKDKPAAALQTEGTIPTPTPKATMPPKPQVYNLEEDDHTMLPGRKGRKTETAEELEAKQREEANKKAEENYNLDYEPILENEDIQDFDNSEPHKPEENYLVKNLDNDLTKHLVNYVQEYFDDMEEEIFACGGMREDDRLDLLELCCEENSLLTEVVRAAGGKAERAGLFNGCDLMKASGREKVQKIIDEKKPRWIWVSYPCGPTSPIQHLNEISEEGWWQSMRRKQRARRLLKHGNEILLKYVQNGGNLVWEWPRYNEGWHLPEVRSFWAQIAHVDHNLDGCMFNLRAQDGNYHKKPWTLRSNRFGVFSKMERLCDGSHKHSPTMGGTVAKKSGLYTPQMCSLAARCMKAYYLEDYNIYGLDSVKIDRESLKTMTYQEIERLSLTVLKLHRRCGHPGNRALVKILAARNADPKMLAIAENLQCDECQEGQFSKPSVAVALEKEEKIWNTLQMDTFYFKHDSNVYHYLVMLDEASGFSITAEILVHVEEIHANVDTQSVIEALEGSWFQYFGHPQRIRCDLEGAFRGRELEAYCAERGIELLQVPAEHHQATGDVERMVGELRHKIELFLRNEDVPPRRAVYAMTTAHNHMARIGGFAPSQWAFGRQMDNLDNIAVHSSEGVSGHAMAENLQLRLRAEKRYLELQANAKISRALNSKTKPSIRFLPGDLVYYKRFKQPSDFPAHQLVDQPRLRISRWYGPGRVLASETRVQEEGTRRVAASTVWVVSQGRLKKFHKDQLRHASERERLIAEQSPAPVTPWTFNALEALIERGAFDDHTADLMEKVPNKSQRRAYNRSRAPVPGGHERRVMTEASSSAPSAPQAVPRDPADAVMEDHGPTTRTSTTPEDPDLQSVIDGDKLMTDPHYMPLKRIGGAEPEPGEVTFQRRRKQHEMEDRPLHVKKAELEAAAYWSFEEANDCVYGVEIPMPENEKAWRKILKNPSKFAAKSVQKGAEVSWGKLSTEQREAMQAAKNLEVDQWVREEVCKRYRGVIPAGRLMKMRWVLTLKSTDKPETAKCKARIVLLGFTDPDIEDLQTSAPTMTRRSRQLSLNLATSKKWRLGKADAKSAFLQGTSNWGGFSKVLCAD</sequence>
<feature type="region of interest" description="Disordered" evidence="1">
    <location>
        <begin position="731"/>
        <end position="758"/>
    </location>
</feature>
<dbReference type="InterPro" id="IPR050951">
    <property type="entry name" value="Retrovirus_Pol_polyprotein"/>
</dbReference>
<dbReference type="OrthoDB" id="448429at2759"/>
<evidence type="ECO:0000259" key="2">
    <source>
        <dbReference type="PROSITE" id="PS50994"/>
    </source>
</evidence>
<evidence type="ECO:0000313" key="5">
    <source>
        <dbReference type="Proteomes" id="UP001152797"/>
    </source>
</evidence>
<dbReference type="EMBL" id="CAMXCT020005890">
    <property type="protein sequence ID" value="CAL1166871.1"/>
    <property type="molecule type" value="Genomic_DNA"/>
</dbReference>
<keyword evidence="5" id="KW-1185">Reference proteome</keyword>
<feature type="compositionally biased region" description="Low complexity" evidence="1">
    <location>
        <begin position="260"/>
        <end position="291"/>
    </location>
</feature>
<feature type="domain" description="Integrase catalytic" evidence="2">
    <location>
        <begin position="1306"/>
        <end position="1507"/>
    </location>
</feature>
<feature type="region of interest" description="Disordered" evidence="1">
    <location>
        <begin position="600"/>
        <end position="625"/>
    </location>
</feature>
<gene>
    <name evidence="3" type="ORF">C1SCF055_LOCUS38458</name>
</gene>
<evidence type="ECO:0000313" key="4">
    <source>
        <dbReference type="EMBL" id="CAL4800808.1"/>
    </source>
</evidence>
<feature type="compositionally biased region" description="Basic and acidic residues" evidence="1">
    <location>
        <begin position="327"/>
        <end position="336"/>
    </location>
</feature>
<organism evidence="3">
    <name type="scientific">Cladocopium goreaui</name>
    <dbReference type="NCBI Taxonomy" id="2562237"/>
    <lineage>
        <taxon>Eukaryota</taxon>
        <taxon>Sar</taxon>
        <taxon>Alveolata</taxon>
        <taxon>Dinophyceae</taxon>
        <taxon>Suessiales</taxon>
        <taxon>Symbiodiniaceae</taxon>
        <taxon>Cladocopium</taxon>
    </lineage>
</organism>
<name>A0A9P1GGU7_9DINO</name>